<organism evidence="3 4">
    <name type="scientific">Aestuariivirga litoralis</name>
    <dbReference type="NCBI Taxonomy" id="2650924"/>
    <lineage>
        <taxon>Bacteria</taxon>
        <taxon>Pseudomonadati</taxon>
        <taxon>Pseudomonadota</taxon>
        <taxon>Alphaproteobacteria</taxon>
        <taxon>Hyphomicrobiales</taxon>
        <taxon>Aestuariivirgaceae</taxon>
        <taxon>Aestuariivirga</taxon>
    </lineage>
</organism>
<feature type="chain" id="PRO_5015840066" evidence="1">
    <location>
        <begin position="28"/>
        <end position="643"/>
    </location>
</feature>
<dbReference type="Proteomes" id="UP000248795">
    <property type="component" value="Unassembled WGS sequence"/>
</dbReference>
<dbReference type="Gene3D" id="2.30.40.10">
    <property type="entry name" value="Urease, subunit C, domain 1"/>
    <property type="match status" value="1"/>
</dbReference>
<dbReference type="PANTHER" id="PTHR22642">
    <property type="entry name" value="IMIDAZOLONEPROPIONASE"/>
    <property type="match status" value="1"/>
</dbReference>
<dbReference type="PROSITE" id="PS51318">
    <property type="entry name" value="TAT"/>
    <property type="match status" value="1"/>
</dbReference>
<dbReference type="RefSeq" id="WP_111199149.1">
    <property type="nucleotide sequence ID" value="NZ_QKVK01000006.1"/>
</dbReference>
<dbReference type="AlphaFoldDB" id="A0A2W2ARQ9"/>
<dbReference type="InterPro" id="IPR013108">
    <property type="entry name" value="Amidohydro_3"/>
</dbReference>
<comment type="caution">
    <text evidence="3">The sequence shown here is derived from an EMBL/GenBank/DDBJ whole genome shotgun (WGS) entry which is preliminary data.</text>
</comment>
<dbReference type="InterPro" id="IPR006311">
    <property type="entry name" value="TAT_signal"/>
</dbReference>
<dbReference type="Gene3D" id="3.10.310.70">
    <property type="match status" value="1"/>
</dbReference>
<dbReference type="InterPro" id="IPR011059">
    <property type="entry name" value="Metal-dep_hydrolase_composite"/>
</dbReference>
<evidence type="ECO:0000256" key="1">
    <source>
        <dbReference type="SAM" id="SignalP"/>
    </source>
</evidence>
<dbReference type="PANTHER" id="PTHR22642:SF2">
    <property type="entry name" value="PROTEIN LONG AFTER FAR-RED 3"/>
    <property type="match status" value="1"/>
</dbReference>
<reference evidence="4" key="1">
    <citation type="submission" date="2018-06" db="EMBL/GenBank/DDBJ databases">
        <title>Aestuariibacter litoralis strain KCTC 52945T.</title>
        <authorList>
            <person name="Li X."/>
            <person name="Salam N."/>
            <person name="Li J.-L."/>
            <person name="Chen Y.-M."/>
            <person name="Yang Z.-W."/>
            <person name="Zhang L.-Y."/>
            <person name="Han M.-X."/>
            <person name="Xiao M."/>
            <person name="Li W.-J."/>
        </authorList>
    </citation>
    <scope>NUCLEOTIDE SEQUENCE [LARGE SCALE GENOMIC DNA]</scope>
    <source>
        <strain evidence="4">KCTC 52945</strain>
    </source>
</reference>
<feature type="domain" description="Amidohydrolase 3" evidence="2">
    <location>
        <begin position="78"/>
        <end position="569"/>
    </location>
</feature>
<protein>
    <submittedName>
        <fullName evidence="3">Amidohydrolase</fullName>
    </submittedName>
</protein>
<dbReference type="GO" id="GO:0016810">
    <property type="term" value="F:hydrolase activity, acting on carbon-nitrogen (but not peptide) bonds"/>
    <property type="evidence" value="ECO:0007669"/>
    <property type="project" value="InterPro"/>
</dbReference>
<sequence length="643" mass="69054">MLKLSRRHFSAGSAVAVLALMAPAAFAAEVADVIYAGGPIHTMDDANPLVEAVAVKAGRIIAAGDAAEVMKLKGETTQTVDLAGRTMLPGFVDPHGHVTMGGLQAVTANLLPPPDGPNGDIAQIQQTLKDWAAANADTVKQVKLIMGFGYDESQLKEQRPPNRQELDAVSSEYPVVIVHQSGHIAVFNSKALDLVGYSAATPNPEGGVIRREPGSEQPNGVLEEVAWLTTIPKVLGNIGPTGMQALARAGVDLWASYGYTTAQEGRAVPGLAEVLKAVAAEGGLKIDVVSYVDVLVDRDYILKNHSRDYVGRYRNGGAKLTIDGSPQGFTAWRDRPYYDPVGDYPPGYAGYAAATPKDVLDAVAWAYANNLQIITHSNGEAASDLLITAIREAQKAHGRLPTRPVLIHGQFQREDQADSFVELGVFPSLFPMHTFYWGDWHRDHTVGPANGDNISPTGWYVTRGAMFSTHTDAPVAFPDTMRVLSATVTRRTRSGDILGPMQRVPVETALKAMTIWPAYQHFEEADKGSIAVGKLADLVILTDDPTAIDPMMLDQIKVAETIKEGRTVYTAPPEKLKKADAGRGMGNPFSDFLVRLAAERDVRNMPEGRRTPLMRKLMAGAPHNGGCVSGVIADMTRAMLGQG</sequence>
<dbReference type="InterPro" id="IPR032466">
    <property type="entry name" value="Metal_Hydrolase"/>
</dbReference>
<dbReference type="SUPFAM" id="SSF51338">
    <property type="entry name" value="Composite domain of metallo-dependent hydrolases"/>
    <property type="match status" value="1"/>
</dbReference>
<keyword evidence="1" id="KW-0732">Signal</keyword>
<dbReference type="InterPro" id="IPR033932">
    <property type="entry name" value="YtcJ-like"/>
</dbReference>
<accession>A0A2W2ARQ9</accession>
<dbReference type="CDD" id="cd01300">
    <property type="entry name" value="YtcJ_like"/>
    <property type="match status" value="1"/>
</dbReference>
<name>A0A2W2ARQ9_9HYPH</name>
<dbReference type="SUPFAM" id="SSF51556">
    <property type="entry name" value="Metallo-dependent hydrolases"/>
    <property type="match status" value="1"/>
</dbReference>
<evidence type="ECO:0000313" key="4">
    <source>
        <dbReference type="Proteomes" id="UP000248795"/>
    </source>
</evidence>
<keyword evidence="3" id="KW-0378">Hydrolase</keyword>
<proteinExistence type="predicted"/>
<gene>
    <name evidence="3" type="ORF">DK847_14070</name>
</gene>
<evidence type="ECO:0000259" key="2">
    <source>
        <dbReference type="Pfam" id="PF07969"/>
    </source>
</evidence>
<dbReference type="Gene3D" id="3.20.20.140">
    <property type="entry name" value="Metal-dependent hydrolases"/>
    <property type="match status" value="1"/>
</dbReference>
<feature type="signal peptide" evidence="1">
    <location>
        <begin position="1"/>
        <end position="27"/>
    </location>
</feature>
<keyword evidence="4" id="KW-1185">Reference proteome</keyword>
<dbReference type="EMBL" id="QKVK01000006">
    <property type="protein sequence ID" value="PZF76312.1"/>
    <property type="molecule type" value="Genomic_DNA"/>
</dbReference>
<dbReference type="Pfam" id="PF07969">
    <property type="entry name" value="Amidohydro_3"/>
    <property type="match status" value="1"/>
</dbReference>
<evidence type="ECO:0000313" key="3">
    <source>
        <dbReference type="EMBL" id="PZF76312.1"/>
    </source>
</evidence>